<dbReference type="GO" id="GO:0004557">
    <property type="term" value="F:alpha-galactosidase activity"/>
    <property type="evidence" value="ECO:0007669"/>
    <property type="project" value="UniProtKB-EC"/>
</dbReference>
<dbReference type="AlphaFoldDB" id="A0A8H7QQY1"/>
<dbReference type="OrthoDB" id="4664297at2759"/>
<gene>
    <name evidence="5" type="ORF">INT47_009767</name>
</gene>
<evidence type="ECO:0000256" key="2">
    <source>
        <dbReference type="ARBA" id="ARBA00007240"/>
    </source>
</evidence>
<protein>
    <recommendedName>
        <fullName evidence="7">Alpha-galactosidase</fullName>
    </recommendedName>
</protein>
<sequence length="719" mass="82576">MTKSPSWLFYPNTDTHTAQYARPIHFVVRGIHVDQLELWSNLSISGTWHARSFLHKRNDEYVLTVQDTLPPGEYQYTFRFKHSVEASWSWYGHYEQNRHVHVSRPKRPLIILPDKALGLINEQRGKVDLWHFRTQHNSTCHLRPFNRQSFVACIKKGSCWLTPVTSLEKDQQWQMVLCGEAEQIYLWMIADNGGWMSPGTDDTILLNHHHEGDVILAVTEEEDVRLLVQTAVQYILGHKGKSTKENIMLNKLGYCTWDAFGKTVSADKLNRVLTSLKRKEIPVGYLILDDGWQTVNEKDEMVSMEASPTTFPNGLKMTLKKIKSDYPWIESIGVWHALWGYWHGVEKKLAQKYSHDSSSDISLVKDPQGFYHDFYHFLHASGVDFVKVDNQGAQVTSEERWDLYRQAMLDAADPFFSGHVVHSMALTPHILFHPMLPSGSLIRNSDDFFPHEKESHPWHIYANAINALWTAHLVGDWDMFQSLHPFAAYHATSRAISGGPIYITDEEDKHDATLLYRLVGQTRHEGYTILRCKQPPYPTLDTVFGDPMSRHQGALLQLWNSNNDYRLHGFWNTGPCEQVGIVTTDGWIIGYVVHGGMDEGHVYTLKKGHIMSVRVEGFTSCLISLSPVMERKRFSIACLGLIDKFNGTRAIDKIDEDDQVWLTHRGLCGFWMDKRPEGVKVDGHTVDFDWNEVNGLLKVNMMLVPLHITDHDLFCISIV</sequence>
<dbReference type="InterPro" id="IPR013785">
    <property type="entry name" value="Aldolase_TIM"/>
</dbReference>
<dbReference type="EMBL" id="JAEPRD010000135">
    <property type="protein sequence ID" value="KAG2197051.1"/>
    <property type="molecule type" value="Genomic_DNA"/>
</dbReference>
<organism evidence="5 6">
    <name type="scientific">Mucor saturninus</name>
    <dbReference type="NCBI Taxonomy" id="64648"/>
    <lineage>
        <taxon>Eukaryota</taxon>
        <taxon>Fungi</taxon>
        <taxon>Fungi incertae sedis</taxon>
        <taxon>Mucoromycota</taxon>
        <taxon>Mucoromycotina</taxon>
        <taxon>Mucoromycetes</taxon>
        <taxon>Mucorales</taxon>
        <taxon>Mucorineae</taxon>
        <taxon>Mucoraceae</taxon>
        <taxon>Mucor</taxon>
    </lineage>
</organism>
<evidence type="ECO:0008006" key="7">
    <source>
        <dbReference type="Google" id="ProtNLM"/>
    </source>
</evidence>
<comment type="caution">
    <text evidence="5">The sequence shown here is derived from an EMBL/GenBank/DDBJ whole genome shotgun (WGS) entry which is preliminary data.</text>
</comment>
<accession>A0A8H7QQY1</accession>
<evidence type="ECO:0000313" key="6">
    <source>
        <dbReference type="Proteomes" id="UP000603453"/>
    </source>
</evidence>
<proteinExistence type="inferred from homology"/>
<comment type="catalytic activity">
    <reaction evidence="1">
        <text>Hydrolysis of terminal, non-reducing alpha-D-galactose residues in alpha-D-galactosides, including galactose oligosaccharides, galactomannans and galactolipids.</text>
        <dbReference type="EC" id="3.2.1.22"/>
    </reaction>
</comment>
<dbReference type="InterPro" id="IPR017853">
    <property type="entry name" value="GH"/>
</dbReference>
<name>A0A8H7QQY1_9FUNG</name>
<evidence type="ECO:0000256" key="3">
    <source>
        <dbReference type="ARBA" id="ARBA00023277"/>
    </source>
</evidence>
<dbReference type="Pfam" id="PF05691">
    <property type="entry name" value="Raffinose_syn"/>
    <property type="match status" value="3"/>
</dbReference>
<dbReference type="Proteomes" id="UP000603453">
    <property type="component" value="Unassembled WGS sequence"/>
</dbReference>
<evidence type="ECO:0000256" key="1">
    <source>
        <dbReference type="ARBA" id="ARBA00001255"/>
    </source>
</evidence>
<evidence type="ECO:0000313" key="5">
    <source>
        <dbReference type="EMBL" id="KAG2197051.1"/>
    </source>
</evidence>
<dbReference type="SUPFAM" id="SSF51445">
    <property type="entry name" value="(Trans)glycosidases"/>
    <property type="match status" value="1"/>
</dbReference>
<dbReference type="Gene3D" id="3.20.20.70">
    <property type="entry name" value="Aldolase class I"/>
    <property type="match status" value="1"/>
</dbReference>
<dbReference type="PANTHER" id="PTHR31268:SF32">
    <property type="entry name" value="GALACTINOL--SUCROSE GALACTOSYLTRANSFERASE 2-RELATED"/>
    <property type="match status" value="1"/>
</dbReference>
<comment type="catalytic activity">
    <reaction evidence="4">
        <text>alpha-D-galactosyl-(1-&gt;3)-1D-myo-inositol + sucrose = raffinose + myo-inositol</text>
        <dbReference type="Rhea" id="RHEA:20161"/>
        <dbReference type="ChEBI" id="CHEBI:16634"/>
        <dbReference type="ChEBI" id="CHEBI:17268"/>
        <dbReference type="ChEBI" id="CHEBI:17505"/>
        <dbReference type="ChEBI" id="CHEBI:17992"/>
        <dbReference type="EC" id="2.4.1.82"/>
    </reaction>
</comment>
<dbReference type="PANTHER" id="PTHR31268">
    <property type="match status" value="1"/>
</dbReference>
<keyword evidence="6" id="KW-1185">Reference proteome</keyword>
<evidence type="ECO:0000256" key="4">
    <source>
        <dbReference type="ARBA" id="ARBA00049426"/>
    </source>
</evidence>
<comment type="similarity">
    <text evidence="2">Belongs to the glycosyl hydrolases 36 family.</text>
</comment>
<reference evidence="5" key="1">
    <citation type="submission" date="2020-12" db="EMBL/GenBank/DDBJ databases">
        <title>Metabolic potential, ecology and presence of endohyphal bacteria is reflected in genomic diversity of Mucoromycotina.</title>
        <authorList>
            <person name="Muszewska A."/>
            <person name="Okrasinska A."/>
            <person name="Steczkiewicz K."/>
            <person name="Drgas O."/>
            <person name="Orlowska M."/>
            <person name="Perlinska-Lenart U."/>
            <person name="Aleksandrzak-Piekarczyk T."/>
            <person name="Szatraj K."/>
            <person name="Zielenkiewicz U."/>
            <person name="Pilsyk S."/>
            <person name="Malc E."/>
            <person name="Mieczkowski P."/>
            <person name="Kruszewska J.S."/>
            <person name="Biernat P."/>
            <person name="Pawlowska J."/>
        </authorList>
    </citation>
    <scope>NUCLEOTIDE SEQUENCE</scope>
    <source>
        <strain evidence="5">WA0000017839</strain>
    </source>
</reference>
<dbReference type="GO" id="GO:0047274">
    <property type="term" value="F:galactinol-sucrose galactosyltransferase activity"/>
    <property type="evidence" value="ECO:0007669"/>
    <property type="project" value="UniProtKB-EC"/>
</dbReference>
<dbReference type="InterPro" id="IPR008811">
    <property type="entry name" value="Glycosyl_hydrolases_36"/>
</dbReference>
<keyword evidence="3" id="KW-0119">Carbohydrate metabolism</keyword>